<sequence>MPLQVLILDGEIEKIPAFHIPRMKTICPQAGTTDHRTDDVAGTTGASIMTALRGKRRMDTSPATQKVKPTLPETAIGAVR</sequence>
<dbReference type="AlphaFoldDB" id="A0A4Q9M9T5"/>
<name>A0A4Q9M9T5_9APHY</name>
<dbReference type="Proteomes" id="UP000292957">
    <property type="component" value="Unassembled WGS sequence"/>
</dbReference>
<evidence type="ECO:0000256" key="1">
    <source>
        <dbReference type="SAM" id="MobiDB-lite"/>
    </source>
</evidence>
<proteinExistence type="predicted"/>
<protein>
    <submittedName>
        <fullName evidence="2">Uncharacterized protein</fullName>
    </submittedName>
</protein>
<evidence type="ECO:0000313" key="2">
    <source>
        <dbReference type="EMBL" id="TBU22702.1"/>
    </source>
</evidence>
<reference evidence="2" key="1">
    <citation type="submission" date="2019-01" db="EMBL/GenBank/DDBJ databases">
        <title>Draft genome sequences of three monokaryotic isolates of the white-rot basidiomycete fungus Dichomitus squalens.</title>
        <authorList>
            <consortium name="DOE Joint Genome Institute"/>
            <person name="Lopez S.C."/>
            <person name="Andreopoulos B."/>
            <person name="Pangilinan J."/>
            <person name="Lipzen A."/>
            <person name="Riley R."/>
            <person name="Ahrendt S."/>
            <person name="Ng V."/>
            <person name="Barry K."/>
            <person name="Daum C."/>
            <person name="Grigoriev I.V."/>
            <person name="Hilden K.S."/>
            <person name="Makela M.R."/>
            <person name="de Vries R.P."/>
        </authorList>
    </citation>
    <scope>NUCLEOTIDE SEQUENCE [LARGE SCALE GENOMIC DNA]</scope>
    <source>
        <strain evidence="2">OM18370.1</strain>
    </source>
</reference>
<dbReference type="EMBL" id="ML143530">
    <property type="protein sequence ID" value="TBU22702.1"/>
    <property type="molecule type" value="Genomic_DNA"/>
</dbReference>
<organism evidence="2">
    <name type="scientific">Dichomitus squalens</name>
    <dbReference type="NCBI Taxonomy" id="114155"/>
    <lineage>
        <taxon>Eukaryota</taxon>
        <taxon>Fungi</taxon>
        <taxon>Dikarya</taxon>
        <taxon>Basidiomycota</taxon>
        <taxon>Agaricomycotina</taxon>
        <taxon>Agaricomycetes</taxon>
        <taxon>Polyporales</taxon>
        <taxon>Polyporaceae</taxon>
        <taxon>Dichomitus</taxon>
    </lineage>
</organism>
<gene>
    <name evidence="2" type="ORF">BD311DRAFT_769900</name>
</gene>
<accession>A0A4Q9M9T5</accession>
<feature type="region of interest" description="Disordered" evidence="1">
    <location>
        <begin position="56"/>
        <end position="80"/>
    </location>
</feature>